<organism evidence="1 2">
    <name type="scientific">Aphis craccivora</name>
    <name type="common">Cowpea aphid</name>
    <dbReference type="NCBI Taxonomy" id="307492"/>
    <lineage>
        <taxon>Eukaryota</taxon>
        <taxon>Metazoa</taxon>
        <taxon>Ecdysozoa</taxon>
        <taxon>Arthropoda</taxon>
        <taxon>Hexapoda</taxon>
        <taxon>Insecta</taxon>
        <taxon>Pterygota</taxon>
        <taxon>Neoptera</taxon>
        <taxon>Paraneoptera</taxon>
        <taxon>Hemiptera</taxon>
        <taxon>Sternorrhyncha</taxon>
        <taxon>Aphidomorpha</taxon>
        <taxon>Aphidoidea</taxon>
        <taxon>Aphididae</taxon>
        <taxon>Aphidini</taxon>
        <taxon>Aphis</taxon>
        <taxon>Aphis</taxon>
    </lineage>
</organism>
<name>A0A6G0VJ74_APHCR</name>
<reference evidence="1 2" key="1">
    <citation type="submission" date="2019-08" db="EMBL/GenBank/DDBJ databases">
        <title>Whole genome of Aphis craccivora.</title>
        <authorList>
            <person name="Voronova N.V."/>
            <person name="Shulinski R.S."/>
            <person name="Bandarenka Y.V."/>
            <person name="Zhorov D.G."/>
            <person name="Warner D."/>
        </authorList>
    </citation>
    <scope>NUCLEOTIDE SEQUENCE [LARGE SCALE GENOMIC DNA]</scope>
    <source>
        <strain evidence="1">180601</strain>
        <tissue evidence="1">Whole Body</tissue>
    </source>
</reference>
<gene>
    <name evidence="1" type="ORF">FWK35_00032713</name>
</gene>
<dbReference type="EMBL" id="VUJU01016358">
    <property type="protein sequence ID" value="KAF0689234.1"/>
    <property type="molecule type" value="Genomic_DNA"/>
</dbReference>
<accession>A0A6G0VJ74</accession>
<protein>
    <submittedName>
        <fullName evidence="1">Uncharacterized protein</fullName>
    </submittedName>
</protein>
<dbReference type="AlphaFoldDB" id="A0A6G0VJ74"/>
<evidence type="ECO:0000313" key="1">
    <source>
        <dbReference type="EMBL" id="KAF0689234.1"/>
    </source>
</evidence>
<comment type="caution">
    <text evidence="1">The sequence shown here is derived from an EMBL/GenBank/DDBJ whole genome shotgun (WGS) entry which is preliminary data.</text>
</comment>
<sequence>MTRHRSGLVTSIAYIKQPINCLYGKVALPSPSVPPVHCSSRTLTLSGWGSLVLQVGG</sequence>
<dbReference type="Proteomes" id="UP000478052">
    <property type="component" value="Unassembled WGS sequence"/>
</dbReference>
<proteinExistence type="predicted"/>
<evidence type="ECO:0000313" key="2">
    <source>
        <dbReference type="Proteomes" id="UP000478052"/>
    </source>
</evidence>
<keyword evidence="2" id="KW-1185">Reference proteome</keyword>